<organism evidence="6 7">
    <name type="scientific">Candidatus Coprovicinus avistercoris</name>
    <dbReference type="NCBI Taxonomy" id="2840754"/>
    <lineage>
        <taxon>Bacteria</taxon>
        <taxon>Bacillati</taxon>
        <taxon>Actinomycetota</taxon>
        <taxon>Coriobacteriia</taxon>
        <taxon>Coriobacteriales</taxon>
        <taxon>Coriobacteriaceae</taxon>
        <taxon>Coriobacteriaceae incertae sedis</taxon>
        <taxon>Candidatus Coprovicinus</taxon>
    </lineage>
</organism>
<dbReference type="AlphaFoldDB" id="A0A9D1L5C7"/>
<dbReference type="PRINTS" id="PR00150">
    <property type="entry name" value="PEPCARBXLASE"/>
</dbReference>
<dbReference type="Pfam" id="PF00311">
    <property type="entry name" value="PEPcase"/>
    <property type="match status" value="2"/>
</dbReference>
<comment type="catalytic activity">
    <reaction evidence="3">
        <text>oxaloacetate + phosphate = phosphoenolpyruvate + hydrogencarbonate</text>
        <dbReference type="Rhea" id="RHEA:28370"/>
        <dbReference type="ChEBI" id="CHEBI:16452"/>
        <dbReference type="ChEBI" id="CHEBI:17544"/>
        <dbReference type="ChEBI" id="CHEBI:43474"/>
        <dbReference type="ChEBI" id="CHEBI:58702"/>
        <dbReference type="EC" id="4.1.1.31"/>
    </reaction>
</comment>
<feature type="active site" evidence="4">
    <location>
        <position position="140"/>
    </location>
</feature>
<evidence type="ECO:0000256" key="5">
    <source>
        <dbReference type="PROSITE-ProRule" id="PRU10112"/>
    </source>
</evidence>
<dbReference type="EMBL" id="DVMQ01000018">
    <property type="protein sequence ID" value="HIU24755.1"/>
    <property type="molecule type" value="Genomic_DNA"/>
</dbReference>
<dbReference type="PROSITE" id="PS00781">
    <property type="entry name" value="PEPCASE_1"/>
    <property type="match status" value="1"/>
</dbReference>
<evidence type="ECO:0000313" key="7">
    <source>
        <dbReference type="Proteomes" id="UP000824078"/>
    </source>
</evidence>
<feature type="active site" evidence="5">
    <location>
        <position position="539"/>
    </location>
</feature>
<protein>
    <recommendedName>
        <fullName evidence="2">Phosphoenolpyruvate carboxylase</fullName>
    </recommendedName>
</protein>
<dbReference type="PANTHER" id="PTHR30523:SF6">
    <property type="entry name" value="PHOSPHOENOLPYRUVATE CARBOXYLASE"/>
    <property type="match status" value="1"/>
</dbReference>
<evidence type="ECO:0000256" key="2">
    <source>
        <dbReference type="ARBA" id="ARBA00022419"/>
    </source>
</evidence>
<comment type="caution">
    <text evidence="6">The sequence shown here is derived from an EMBL/GenBank/DDBJ whole genome shotgun (WGS) entry which is preliminary data.</text>
</comment>
<name>A0A9D1L5C7_9ACTN</name>
<comment type="function">
    <text evidence="1">Forms oxaloacetate, a four-carbon dicarboxylic acid source for the tricarboxylic acid cycle.</text>
</comment>
<dbReference type="Gene3D" id="1.20.1440.90">
    <property type="entry name" value="Phosphoenolpyruvate/pyruvate domain"/>
    <property type="match status" value="1"/>
</dbReference>
<dbReference type="GO" id="GO:0008964">
    <property type="term" value="F:phosphoenolpyruvate carboxylase activity"/>
    <property type="evidence" value="ECO:0007669"/>
    <property type="project" value="UniProtKB-EC"/>
</dbReference>
<reference evidence="6" key="1">
    <citation type="submission" date="2020-10" db="EMBL/GenBank/DDBJ databases">
        <authorList>
            <person name="Gilroy R."/>
        </authorList>
    </citation>
    <scope>NUCLEOTIDE SEQUENCE</scope>
    <source>
        <strain evidence="6">ChiHjej12B11-29160</strain>
    </source>
</reference>
<dbReference type="InterPro" id="IPR021135">
    <property type="entry name" value="PEP_COase"/>
</dbReference>
<evidence type="ECO:0000256" key="4">
    <source>
        <dbReference type="PROSITE-ProRule" id="PRU10111"/>
    </source>
</evidence>
<dbReference type="PANTHER" id="PTHR30523">
    <property type="entry name" value="PHOSPHOENOLPYRUVATE CARBOXYLASE"/>
    <property type="match status" value="1"/>
</dbReference>
<dbReference type="PROSITE" id="PS00393">
    <property type="entry name" value="PEPCASE_2"/>
    <property type="match status" value="1"/>
</dbReference>
<dbReference type="InterPro" id="IPR033129">
    <property type="entry name" value="PEPCASE_His_AS"/>
</dbReference>
<gene>
    <name evidence="6" type="ORF">IAD17_07515</name>
</gene>
<evidence type="ECO:0000313" key="6">
    <source>
        <dbReference type="EMBL" id="HIU24755.1"/>
    </source>
</evidence>
<dbReference type="Proteomes" id="UP000824078">
    <property type="component" value="Unassembled WGS sequence"/>
</dbReference>
<dbReference type="GO" id="GO:0006099">
    <property type="term" value="P:tricarboxylic acid cycle"/>
    <property type="evidence" value="ECO:0007669"/>
    <property type="project" value="InterPro"/>
</dbReference>
<accession>A0A9D1L5C7</accession>
<sequence length="875" mass="98397">MLLFLRLVRKVLNEYDAELLSIFDELLADAIRANSEDAAETDDEREAFSDAVRIIDSLPVERATILMRAFTVYFHLANICEENYRVTSLRDREATVPTDQPEDPINDLTVAYHRLVDECGRGKAIALLNRLEFRPVFTAHPTEARRKAVEGKIRRISDLLEERSRLGGASLAENERCMLQEIDAMFRTSPIALKRPTPVEEAETVIDIFDNTLFDMVPEVYRRFDDWEQGDKAGCVPPMCPAFFHPGSWIGSDRDGNPNVTARVSRQVAEKYRVHVLKALAERTRTTGRNLTLDAQYTKPSDELVNLWNHQVEMSETLTNRAAGISASERHRAVMLVIANRLEATVTRVADVMYRNADEYIEDLRVVQRSLAKAGAVRTAYGPVQKLIWQAQTFGFHLVEMEFRQHSVVHERALADIREHGRWGEHGELDPMTREVLDTFRAIGSIQRKNGIQAARRYIVSFTKSAQDVANVYELARLAFAHAQDVPVLDVIPLFEQIEDLENAVTTLDGIIALPEVQQRLSETGRRLEVMLGYSDSSKDAGPTSATLVLHAAQAAIAKWADENNIDLVLMHGRGGAVGRGGGPANRAVLSQPKGSVNCCFKLTEQGEVIFARYGDPTLARRHVESVAGATLLQSAPSIEWVNTETMDKFADVATALDEASRERYLDLLNTENFPEWFSEVTPLNEIGLMPIGSRPAKRGLGAKSLDDLRTIPWIFSWSQARSNLAAWYGLGTACERFGDLDRLREAYAEWPLFTTFIDNIEMSLSKTDERIARMYLALAERPDLDEKVLSEMELTRKWVLAITGDNWPLEHRRVLGPVIKMRLPFVNVLSIAQVRALDAVRTHTDKLTPEEKERFIYLILCTVSGVAAGLQNTG</sequence>
<dbReference type="GO" id="GO:0015977">
    <property type="term" value="P:carbon fixation"/>
    <property type="evidence" value="ECO:0007669"/>
    <property type="project" value="InterPro"/>
</dbReference>
<dbReference type="SUPFAM" id="SSF51621">
    <property type="entry name" value="Phosphoenolpyruvate/pyruvate domain"/>
    <property type="match status" value="1"/>
</dbReference>
<dbReference type="InterPro" id="IPR015813">
    <property type="entry name" value="Pyrv/PenolPyrv_kinase-like_dom"/>
</dbReference>
<proteinExistence type="predicted"/>
<reference evidence="6" key="2">
    <citation type="journal article" date="2021" name="PeerJ">
        <title>Extensive microbial diversity within the chicken gut microbiome revealed by metagenomics and culture.</title>
        <authorList>
            <person name="Gilroy R."/>
            <person name="Ravi A."/>
            <person name="Getino M."/>
            <person name="Pursley I."/>
            <person name="Horton D.L."/>
            <person name="Alikhan N.F."/>
            <person name="Baker D."/>
            <person name="Gharbi K."/>
            <person name="Hall N."/>
            <person name="Watson M."/>
            <person name="Adriaenssens E.M."/>
            <person name="Foster-Nyarko E."/>
            <person name="Jarju S."/>
            <person name="Secka A."/>
            <person name="Antonio M."/>
            <person name="Oren A."/>
            <person name="Chaudhuri R.R."/>
            <person name="La Ragione R."/>
            <person name="Hildebrand F."/>
            <person name="Pallen M.J."/>
        </authorList>
    </citation>
    <scope>NUCLEOTIDE SEQUENCE</scope>
    <source>
        <strain evidence="6">ChiHjej12B11-29160</strain>
    </source>
</reference>
<evidence type="ECO:0000256" key="1">
    <source>
        <dbReference type="ARBA" id="ARBA00003670"/>
    </source>
</evidence>
<evidence type="ECO:0000256" key="3">
    <source>
        <dbReference type="ARBA" id="ARBA00048995"/>
    </source>
</evidence>
<dbReference type="InterPro" id="IPR018129">
    <property type="entry name" value="PEP_COase_Lys_AS"/>
</dbReference>
<dbReference type="GO" id="GO:0005829">
    <property type="term" value="C:cytosol"/>
    <property type="evidence" value="ECO:0007669"/>
    <property type="project" value="TreeGrafter"/>
</dbReference>